<evidence type="ECO:0000313" key="2">
    <source>
        <dbReference type="Proteomes" id="UP001144978"/>
    </source>
</evidence>
<evidence type="ECO:0000313" key="1">
    <source>
        <dbReference type="EMBL" id="KAJ3001241.1"/>
    </source>
</evidence>
<accession>A0ACC1PTC5</accession>
<proteinExistence type="predicted"/>
<organism evidence="1 2">
    <name type="scientific">Trametes sanguinea</name>
    <dbReference type="NCBI Taxonomy" id="158606"/>
    <lineage>
        <taxon>Eukaryota</taxon>
        <taxon>Fungi</taxon>
        <taxon>Dikarya</taxon>
        <taxon>Basidiomycota</taxon>
        <taxon>Agaricomycotina</taxon>
        <taxon>Agaricomycetes</taxon>
        <taxon>Polyporales</taxon>
        <taxon>Polyporaceae</taxon>
        <taxon>Trametes</taxon>
    </lineage>
</organism>
<sequence>MHRLRNADGTIAYRMRSCDGRGCRNLIGGACLICLDCLASPELFYSHLTFCDDPACYLSQSTYSRHDSSHDFLKIRTVLHAPDIPAVLRDVENAFRFIRLFSSAVPSDPPVSKTVNAQLGAQSSNNEVGTGGTPLLGPGEVQPYLETDDVGFTNGCEELVDTPEPHPTANPPDLVRQGSGAAQFTEGIVPPDVVNEASSSPGSDGSVFSRHNSHVDSAVGRGDGEVQQEDRVGCRCKVCKKPVYMGLCWFCLRCWEYICDDCDTRMLIAGHECGKPFTQADWYCGQRPSDFICPLCFARGITVASSSEAIPRRSHVGTHSLIRCKHERAKPANAESEAAVLTTEERLANLEWQMTAADEKLEKMQDHLMRLEERQDEMQQAILSTLQDMLSRVTGRMDGNADHNSAS</sequence>
<dbReference type="Proteomes" id="UP001144978">
    <property type="component" value="Unassembled WGS sequence"/>
</dbReference>
<keyword evidence="2" id="KW-1185">Reference proteome</keyword>
<gene>
    <name evidence="1" type="ORF">NUW54_g6556</name>
</gene>
<dbReference type="EMBL" id="JANSHE010001762">
    <property type="protein sequence ID" value="KAJ3001241.1"/>
    <property type="molecule type" value="Genomic_DNA"/>
</dbReference>
<comment type="caution">
    <text evidence="1">The sequence shown here is derived from an EMBL/GenBank/DDBJ whole genome shotgun (WGS) entry which is preliminary data.</text>
</comment>
<protein>
    <submittedName>
        <fullName evidence="1">Uncharacterized protein</fullName>
    </submittedName>
</protein>
<name>A0ACC1PTC5_9APHY</name>
<reference evidence="1" key="1">
    <citation type="submission" date="2022-08" db="EMBL/GenBank/DDBJ databases">
        <title>Genome Sequence of Pycnoporus sanguineus.</title>
        <authorList>
            <person name="Buettner E."/>
        </authorList>
    </citation>
    <scope>NUCLEOTIDE SEQUENCE</scope>
    <source>
        <strain evidence="1">CG-C14</strain>
    </source>
</reference>